<keyword evidence="4" id="KW-1185">Reference proteome</keyword>
<dbReference type="GO" id="GO:0009251">
    <property type="term" value="P:glucan catabolic process"/>
    <property type="evidence" value="ECO:0007669"/>
    <property type="project" value="TreeGrafter"/>
</dbReference>
<dbReference type="InParanoid" id="A0A2P5HUA8"/>
<dbReference type="InterPro" id="IPR050546">
    <property type="entry name" value="Glycosyl_Hydrlase_16"/>
</dbReference>
<dbReference type="OrthoDB" id="4524534at2759"/>
<evidence type="ECO:0000313" key="4">
    <source>
        <dbReference type="Proteomes" id="UP000094444"/>
    </source>
</evidence>
<dbReference type="PANTHER" id="PTHR10963">
    <property type="entry name" value="GLYCOSYL HYDROLASE-RELATED"/>
    <property type="match status" value="1"/>
</dbReference>
<comment type="caution">
    <text evidence="3">The sequence shown here is derived from an EMBL/GenBank/DDBJ whole genome shotgun (WGS) entry which is preliminary data.</text>
</comment>
<dbReference type="GO" id="GO:0004553">
    <property type="term" value="F:hydrolase activity, hydrolyzing O-glycosyl compounds"/>
    <property type="evidence" value="ECO:0007669"/>
    <property type="project" value="InterPro"/>
</dbReference>
<dbReference type="STRING" id="158607.A0A2P5HUA8"/>
<proteinExistence type="predicted"/>
<evidence type="ECO:0000259" key="2">
    <source>
        <dbReference type="PROSITE" id="PS51762"/>
    </source>
</evidence>
<organism evidence="3 4">
    <name type="scientific">Diaporthe helianthi</name>
    <dbReference type="NCBI Taxonomy" id="158607"/>
    <lineage>
        <taxon>Eukaryota</taxon>
        <taxon>Fungi</taxon>
        <taxon>Dikarya</taxon>
        <taxon>Ascomycota</taxon>
        <taxon>Pezizomycotina</taxon>
        <taxon>Sordariomycetes</taxon>
        <taxon>Sordariomycetidae</taxon>
        <taxon>Diaporthales</taxon>
        <taxon>Diaporthaceae</taxon>
        <taxon>Diaporthe</taxon>
    </lineage>
</organism>
<gene>
    <name evidence="3" type="ORF">DHEL01_v207787</name>
</gene>
<dbReference type="InterPro" id="IPR013320">
    <property type="entry name" value="ConA-like_dom_sf"/>
</dbReference>
<dbReference type="AlphaFoldDB" id="A0A2P5HUA8"/>
<name>A0A2P5HUA8_DIAHE</name>
<dbReference type="InterPro" id="IPR000757">
    <property type="entry name" value="Beta-glucanase-like"/>
</dbReference>
<dbReference type="PROSITE" id="PS51762">
    <property type="entry name" value="GH16_2"/>
    <property type="match status" value="1"/>
</dbReference>
<evidence type="ECO:0000256" key="1">
    <source>
        <dbReference type="SAM" id="SignalP"/>
    </source>
</evidence>
<dbReference type="PANTHER" id="PTHR10963:SF24">
    <property type="entry name" value="GLYCOSIDASE C21B10.07-RELATED"/>
    <property type="match status" value="1"/>
</dbReference>
<dbReference type="Pfam" id="PF00722">
    <property type="entry name" value="Glyco_hydro_16"/>
    <property type="match status" value="1"/>
</dbReference>
<accession>A0A2P5HUA8</accession>
<evidence type="ECO:0000313" key="3">
    <source>
        <dbReference type="EMBL" id="POS73823.1"/>
    </source>
</evidence>
<reference evidence="3" key="1">
    <citation type="submission" date="2017-09" db="EMBL/GenBank/DDBJ databases">
        <title>Polyketide synthases of a Diaporthe helianthi virulent isolate.</title>
        <authorList>
            <person name="Baroncelli R."/>
        </authorList>
    </citation>
    <scope>NUCLEOTIDE SEQUENCE [LARGE SCALE GENOMIC DNA]</scope>
    <source>
        <strain evidence="3">7/96</strain>
    </source>
</reference>
<dbReference type="SUPFAM" id="SSF49899">
    <property type="entry name" value="Concanavalin A-like lectins/glucanases"/>
    <property type="match status" value="1"/>
</dbReference>
<dbReference type="EMBL" id="MAVT02000729">
    <property type="protein sequence ID" value="POS73823.1"/>
    <property type="molecule type" value="Genomic_DNA"/>
</dbReference>
<feature type="chain" id="PRO_5015124010" description="GH16 domain-containing protein" evidence="1">
    <location>
        <begin position="19"/>
        <end position="265"/>
    </location>
</feature>
<keyword evidence="1" id="KW-0732">Signal</keyword>
<feature type="signal peptide" evidence="1">
    <location>
        <begin position="1"/>
        <end position="18"/>
    </location>
</feature>
<dbReference type="Gene3D" id="2.60.120.200">
    <property type="match status" value="1"/>
</dbReference>
<feature type="domain" description="GH16" evidence="2">
    <location>
        <begin position="15"/>
        <end position="256"/>
    </location>
</feature>
<dbReference type="Proteomes" id="UP000094444">
    <property type="component" value="Unassembled WGS sequence"/>
</dbReference>
<sequence length="265" mass="28988">MLSTSSLFVALLAGLAAASPSIPLHERELKKRATTLIPDTCFSSTSNFESYFNYNYPWGDTHNGAALMSKAQVSIIHNAYLELRSDYTGPQSGNSNLKYNSGTVYAKQKFTVKKGGGLDFKANFVAPVGKGTWPAFWLNGANSWPPEIDLAEWKGTGKISFNTFNTSSQVKATDVTYPSPTTAWRTILAELRAESDGTTVKINFYMDGKLITTQYGAKMVGAPFNLIIDYQMEGSSGSPGPQSTTYFLTQYRGPPTFGHPHLRTT</sequence>
<protein>
    <recommendedName>
        <fullName evidence="2">GH16 domain-containing protein</fullName>
    </recommendedName>
</protein>